<dbReference type="PRINTS" id="PR00454">
    <property type="entry name" value="ETSDOMAIN"/>
</dbReference>
<evidence type="ECO:0000313" key="7">
    <source>
        <dbReference type="Proteomes" id="UP000095281"/>
    </source>
</evidence>
<feature type="domain" description="PNT" evidence="6">
    <location>
        <begin position="139"/>
        <end position="224"/>
    </location>
</feature>
<dbReference type="PROSITE" id="PS50061">
    <property type="entry name" value="ETS_DOMAIN_3"/>
    <property type="match status" value="1"/>
</dbReference>
<feature type="compositionally biased region" description="Polar residues" evidence="4">
    <location>
        <begin position="54"/>
        <end position="65"/>
    </location>
</feature>
<dbReference type="PANTHER" id="PTHR11849">
    <property type="entry name" value="ETS"/>
    <property type="match status" value="1"/>
</dbReference>
<feature type="compositionally biased region" description="Acidic residues" evidence="4">
    <location>
        <begin position="66"/>
        <end position="84"/>
    </location>
</feature>
<keyword evidence="7" id="KW-1185">Reference proteome</keyword>
<feature type="compositionally biased region" description="Basic and acidic residues" evidence="4">
    <location>
        <begin position="10"/>
        <end position="22"/>
    </location>
</feature>
<dbReference type="InterPro" id="IPR046328">
    <property type="entry name" value="ETS_fam"/>
</dbReference>
<dbReference type="InterPro" id="IPR003118">
    <property type="entry name" value="Pointed_dom"/>
</dbReference>
<evidence type="ECO:0000256" key="2">
    <source>
        <dbReference type="ARBA" id="ARBA00023125"/>
    </source>
</evidence>
<dbReference type="AlphaFoldDB" id="A0A1I8BP23"/>
<evidence type="ECO:0000256" key="1">
    <source>
        <dbReference type="ARBA" id="ARBA00005562"/>
    </source>
</evidence>
<keyword evidence="2 3" id="KW-0238">DNA-binding</keyword>
<dbReference type="SUPFAM" id="SSF46785">
    <property type="entry name" value="Winged helix' DNA-binding domain"/>
    <property type="match status" value="1"/>
</dbReference>
<reference evidence="8" key="1">
    <citation type="submission" date="2016-11" db="UniProtKB">
        <authorList>
            <consortium name="WormBaseParasite"/>
        </authorList>
    </citation>
    <scope>IDENTIFICATION</scope>
</reference>
<dbReference type="InterPro" id="IPR036388">
    <property type="entry name" value="WH-like_DNA-bd_sf"/>
</dbReference>
<feature type="region of interest" description="Disordered" evidence="4">
    <location>
        <begin position="257"/>
        <end position="277"/>
    </location>
</feature>
<sequence length="506" mass="58854">MKQKCQRGVGHKENRNEYGKGDGEDEEEEDEEEEENEDGAIITSLNNFEIVVKSEQSFTTSQSDTELWDEEGEEEKNGDDEEKIEDVSQKSLQRVCKIEQNRIYQPQQEFCEDNNNLYLQGQQQQNDQTEIYRELILRHLIADITSTCAKLGLPTELALWSADDSRRWVAEMCTQFQIQIPPPESFVNLDGQRMLTLGVEEFQHRFPDGGDTLHAQLQLWKTAFESCGQQQQFFENQQINNQSRDWTNDNTLNSSSVAVLTGGSSTSPSSSSISSSTSASQQFNQCMSSRRQIPSIRAYQQQHYQVVHNYQGITQQQYYSNHRTLAQVGDEEQHLNYINTNNPAITTPSNYFVSENEKAVNAAALALFSNQTENCALLQKPNYHYNNQQQRQYLQQQNPRHHQRIIAAQNNNNSSGTIHLWHFIRELLDRPKEFEGCVRWVNREEGTFKIESSHHLARYWGIRKNRAAMNYDKLSRSLRQYYKKGIIQKPEKKQRLVYKFLPPYNH</sequence>
<evidence type="ECO:0000256" key="3">
    <source>
        <dbReference type="RuleBase" id="RU004019"/>
    </source>
</evidence>
<accession>A0A1I8BP23</accession>
<dbReference type="Pfam" id="PF02198">
    <property type="entry name" value="SAM_PNT"/>
    <property type="match status" value="1"/>
</dbReference>
<evidence type="ECO:0000256" key="4">
    <source>
        <dbReference type="SAM" id="MobiDB-lite"/>
    </source>
</evidence>
<dbReference type="GO" id="GO:0000981">
    <property type="term" value="F:DNA-binding transcription factor activity, RNA polymerase II-specific"/>
    <property type="evidence" value="ECO:0007669"/>
    <property type="project" value="TreeGrafter"/>
</dbReference>
<name>A0A1I8BP23_MELHA</name>
<evidence type="ECO:0000313" key="8">
    <source>
        <dbReference type="WBParaSite" id="MhA1_Contig367.frz3.gene4"/>
    </source>
</evidence>
<dbReference type="SUPFAM" id="SSF47769">
    <property type="entry name" value="SAM/Pointed domain"/>
    <property type="match status" value="1"/>
</dbReference>
<organism evidence="7 8">
    <name type="scientific">Meloidogyne hapla</name>
    <name type="common">Root-knot nematode worm</name>
    <dbReference type="NCBI Taxonomy" id="6305"/>
    <lineage>
        <taxon>Eukaryota</taxon>
        <taxon>Metazoa</taxon>
        <taxon>Ecdysozoa</taxon>
        <taxon>Nematoda</taxon>
        <taxon>Chromadorea</taxon>
        <taxon>Rhabditida</taxon>
        <taxon>Tylenchina</taxon>
        <taxon>Tylenchomorpha</taxon>
        <taxon>Tylenchoidea</taxon>
        <taxon>Meloidogynidae</taxon>
        <taxon>Meloidogyninae</taxon>
        <taxon>Meloidogyne</taxon>
    </lineage>
</organism>
<protein>
    <submittedName>
        <fullName evidence="8">ETS domain-containing protein</fullName>
    </submittedName>
</protein>
<dbReference type="InterPro" id="IPR013761">
    <property type="entry name" value="SAM/pointed_sf"/>
</dbReference>
<dbReference type="SMART" id="SM00251">
    <property type="entry name" value="SAM_PNT"/>
    <property type="match status" value="1"/>
</dbReference>
<comment type="subcellular location">
    <subcellularLocation>
        <location evidence="3">Nucleus</location>
    </subcellularLocation>
</comment>
<dbReference type="PROSITE" id="PS51433">
    <property type="entry name" value="PNT"/>
    <property type="match status" value="1"/>
</dbReference>
<evidence type="ECO:0000259" key="5">
    <source>
        <dbReference type="PROSITE" id="PS50061"/>
    </source>
</evidence>
<feature type="region of interest" description="Disordered" evidence="4">
    <location>
        <begin position="1"/>
        <end position="86"/>
    </location>
</feature>
<dbReference type="GO" id="GO:0005634">
    <property type="term" value="C:nucleus"/>
    <property type="evidence" value="ECO:0007669"/>
    <property type="project" value="UniProtKB-SubCell"/>
</dbReference>
<dbReference type="Proteomes" id="UP000095281">
    <property type="component" value="Unplaced"/>
</dbReference>
<dbReference type="SMART" id="SM00413">
    <property type="entry name" value="ETS"/>
    <property type="match status" value="1"/>
</dbReference>
<comment type="similarity">
    <text evidence="1 3">Belongs to the ETS family.</text>
</comment>
<dbReference type="Gene3D" id="1.10.150.50">
    <property type="entry name" value="Transcription Factor, Ets-1"/>
    <property type="match status" value="1"/>
</dbReference>
<dbReference type="Pfam" id="PF00178">
    <property type="entry name" value="Ets"/>
    <property type="match status" value="1"/>
</dbReference>
<evidence type="ECO:0000259" key="6">
    <source>
        <dbReference type="PROSITE" id="PS51433"/>
    </source>
</evidence>
<dbReference type="GO" id="GO:0043565">
    <property type="term" value="F:sequence-specific DNA binding"/>
    <property type="evidence" value="ECO:0007669"/>
    <property type="project" value="InterPro"/>
</dbReference>
<dbReference type="FunFam" id="1.10.10.10:FF:000996">
    <property type="entry name" value="Predicted protein"/>
    <property type="match status" value="1"/>
</dbReference>
<keyword evidence="3" id="KW-0539">Nucleus</keyword>
<dbReference type="WBParaSite" id="MhA1_Contig367.frz3.gene4">
    <property type="protein sequence ID" value="MhA1_Contig367.frz3.gene4"/>
    <property type="gene ID" value="MhA1_Contig367.frz3.gene4"/>
</dbReference>
<feature type="domain" description="ETS" evidence="5">
    <location>
        <begin position="418"/>
        <end position="501"/>
    </location>
</feature>
<feature type="compositionally biased region" description="Acidic residues" evidence="4">
    <location>
        <begin position="23"/>
        <end position="38"/>
    </location>
</feature>
<feature type="compositionally biased region" description="Low complexity" evidence="4">
    <location>
        <begin position="264"/>
        <end position="277"/>
    </location>
</feature>
<dbReference type="Gene3D" id="1.10.10.10">
    <property type="entry name" value="Winged helix-like DNA-binding domain superfamily/Winged helix DNA-binding domain"/>
    <property type="match status" value="1"/>
</dbReference>
<dbReference type="InterPro" id="IPR036390">
    <property type="entry name" value="WH_DNA-bd_sf"/>
</dbReference>
<dbReference type="OMA" id="ARWINEM"/>
<dbReference type="InterPro" id="IPR000418">
    <property type="entry name" value="Ets_dom"/>
</dbReference>
<dbReference type="PROSITE" id="PS00346">
    <property type="entry name" value="ETS_DOMAIN_2"/>
    <property type="match status" value="1"/>
</dbReference>
<proteinExistence type="inferred from homology"/>
<dbReference type="PANTHER" id="PTHR11849:SF182">
    <property type="entry name" value="SAM POINTED DOMAIN-CONTAINING ETS TRANSCRIPTION FACTOR"/>
    <property type="match status" value="1"/>
</dbReference>
<dbReference type="GO" id="GO:0030154">
    <property type="term" value="P:cell differentiation"/>
    <property type="evidence" value="ECO:0007669"/>
    <property type="project" value="TreeGrafter"/>
</dbReference>